<accession>A0A0F8YR50</accession>
<keyword evidence="1" id="KW-0812">Transmembrane</keyword>
<sequence length="49" mass="5517">MVWFVVGIVEILIEHFTTRYFYMGLCNKARIVVTVVIMGCLVAYCGVSA</sequence>
<proteinExistence type="predicted"/>
<reference evidence="2" key="1">
    <citation type="journal article" date="2015" name="Nature">
        <title>Complex archaea that bridge the gap between prokaryotes and eukaryotes.</title>
        <authorList>
            <person name="Spang A."/>
            <person name="Saw J.H."/>
            <person name="Jorgensen S.L."/>
            <person name="Zaremba-Niedzwiedzka K."/>
            <person name="Martijn J."/>
            <person name="Lind A.E."/>
            <person name="van Eijk R."/>
            <person name="Schleper C."/>
            <person name="Guy L."/>
            <person name="Ettema T.J."/>
        </authorList>
    </citation>
    <scope>NUCLEOTIDE SEQUENCE</scope>
</reference>
<dbReference type="AlphaFoldDB" id="A0A0F8YR50"/>
<keyword evidence="1" id="KW-1133">Transmembrane helix</keyword>
<dbReference type="EMBL" id="LAZR01052017">
    <property type="protein sequence ID" value="KKK83898.1"/>
    <property type="molecule type" value="Genomic_DNA"/>
</dbReference>
<organism evidence="2">
    <name type="scientific">marine sediment metagenome</name>
    <dbReference type="NCBI Taxonomy" id="412755"/>
    <lineage>
        <taxon>unclassified sequences</taxon>
        <taxon>metagenomes</taxon>
        <taxon>ecological metagenomes</taxon>
    </lineage>
</organism>
<keyword evidence="1" id="KW-0472">Membrane</keyword>
<evidence type="ECO:0000256" key="1">
    <source>
        <dbReference type="SAM" id="Phobius"/>
    </source>
</evidence>
<evidence type="ECO:0000313" key="2">
    <source>
        <dbReference type="EMBL" id="KKK83898.1"/>
    </source>
</evidence>
<feature type="transmembrane region" description="Helical" evidence="1">
    <location>
        <begin position="29"/>
        <end position="47"/>
    </location>
</feature>
<name>A0A0F8YR50_9ZZZZ</name>
<protein>
    <submittedName>
        <fullName evidence="2">Uncharacterized protein</fullName>
    </submittedName>
</protein>
<comment type="caution">
    <text evidence="2">The sequence shown here is derived from an EMBL/GenBank/DDBJ whole genome shotgun (WGS) entry which is preliminary data.</text>
</comment>
<gene>
    <name evidence="2" type="ORF">LCGC14_2788770</name>
</gene>